<sequence>MADEPTPELPAHRTPTDRDTNSPFWTETLPPLEEHTKRLFIEYAKIPEDKIHEHLEEAFPKPDFQRSTNTRPLSLSLSQRKKAWNDCPYPCIGLWLFLKLQLRNNKKFDEAVRRTQRGENLLDFGCAVGQDLRPRRFIPTIPPWHRPNFLLLLRRQTPLQRPSHPNNIPPRKRPLPALNPPLRLAQQLLHHNRKLRPALLQPTRPRNLRRLSASSILGKTKRPDLRPHGGHDGRRGAEGRDAQGPEAISAHGSEFCRVLDEGGGVTREEGEG</sequence>
<accession>A0A135UR02</accession>
<evidence type="ECO:0000256" key="2">
    <source>
        <dbReference type="ARBA" id="ARBA00022691"/>
    </source>
</evidence>
<keyword evidence="5" id="KW-1185">Reference proteome</keyword>
<dbReference type="PANTHER" id="PTHR35897:SF1">
    <property type="entry name" value="METHYLTRANSFERASE AUSD"/>
    <property type="match status" value="1"/>
</dbReference>
<evidence type="ECO:0008006" key="6">
    <source>
        <dbReference type="Google" id="ProtNLM"/>
    </source>
</evidence>
<evidence type="ECO:0000256" key="3">
    <source>
        <dbReference type="SAM" id="MobiDB-lite"/>
    </source>
</evidence>
<evidence type="ECO:0000256" key="1">
    <source>
        <dbReference type="ARBA" id="ARBA00022679"/>
    </source>
</evidence>
<feature type="region of interest" description="Disordered" evidence="3">
    <location>
        <begin position="1"/>
        <end position="28"/>
    </location>
</feature>
<evidence type="ECO:0000313" key="5">
    <source>
        <dbReference type="Proteomes" id="UP000070054"/>
    </source>
</evidence>
<keyword evidence="2" id="KW-0949">S-adenosyl-L-methionine</keyword>
<comment type="caution">
    <text evidence="4">The sequence shown here is derived from an EMBL/GenBank/DDBJ whole genome shotgun (WGS) entry which is preliminary data.</text>
</comment>
<gene>
    <name evidence="4" type="ORF">CNYM01_03677</name>
</gene>
<feature type="compositionally biased region" description="Basic and acidic residues" evidence="3">
    <location>
        <begin position="10"/>
        <end position="20"/>
    </location>
</feature>
<dbReference type="InterPro" id="IPR051654">
    <property type="entry name" value="Meroterpenoid_MTases"/>
</dbReference>
<dbReference type="AlphaFoldDB" id="A0A135UR02"/>
<organism evidence="4 5">
    <name type="scientific">Colletotrichum nymphaeae SA-01</name>
    <dbReference type="NCBI Taxonomy" id="1460502"/>
    <lineage>
        <taxon>Eukaryota</taxon>
        <taxon>Fungi</taxon>
        <taxon>Dikarya</taxon>
        <taxon>Ascomycota</taxon>
        <taxon>Pezizomycotina</taxon>
        <taxon>Sordariomycetes</taxon>
        <taxon>Hypocreomycetidae</taxon>
        <taxon>Glomerellales</taxon>
        <taxon>Glomerellaceae</taxon>
        <taxon>Colletotrichum</taxon>
        <taxon>Colletotrichum acutatum species complex</taxon>
    </lineage>
</organism>
<feature type="region of interest" description="Disordered" evidence="3">
    <location>
        <begin position="195"/>
        <end position="272"/>
    </location>
</feature>
<name>A0A135UR02_9PEZI</name>
<keyword evidence="1" id="KW-0808">Transferase</keyword>
<dbReference type="EMBL" id="JEMN01000258">
    <property type="protein sequence ID" value="KXH62816.1"/>
    <property type="molecule type" value="Genomic_DNA"/>
</dbReference>
<dbReference type="OrthoDB" id="4842229at2759"/>
<feature type="compositionally biased region" description="Basic and acidic residues" evidence="3">
    <location>
        <begin position="221"/>
        <end position="243"/>
    </location>
</feature>
<dbReference type="PANTHER" id="PTHR35897">
    <property type="entry name" value="METHYLTRANSFERASE AUSD"/>
    <property type="match status" value="1"/>
</dbReference>
<proteinExistence type="predicted"/>
<protein>
    <recommendedName>
        <fullName evidence="6">Methyltransferase domain-containing protein</fullName>
    </recommendedName>
</protein>
<dbReference type="Proteomes" id="UP000070054">
    <property type="component" value="Unassembled WGS sequence"/>
</dbReference>
<dbReference type="GO" id="GO:0016740">
    <property type="term" value="F:transferase activity"/>
    <property type="evidence" value="ECO:0007669"/>
    <property type="project" value="UniProtKB-KW"/>
</dbReference>
<reference evidence="4 5" key="1">
    <citation type="submission" date="2014-02" db="EMBL/GenBank/DDBJ databases">
        <title>The genome sequence of Colletotrichum nymphaeae SA-01.</title>
        <authorList>
            <person name="Baroncelli R."/>
            <person name="Thon M.R."/>
        </authorList>
    </citation>
    <scope>NUCLEOTIDE SEQUENCE [LARGE SCALE GENOMIC DNA]</scope>
    <source>
        <strain evidence="4 5">SA-01</strain>
    </source>
</reference>
<evidence type="ECO:0000313" key="4">
    <source>
        <dbReference type="EMBL" id="KXH62816.1"/>
    </source>
</evidence>